<reference evidence="1" key="1">
    <citation type="journal article" date="2014" name="Front. Microbiol.">
        <title>High frequency of phylogenetically diverse reductive dehalogenase-homologous genes in deep subseafloor sedimentary metagenomes.</title>
        <authorList>
            <person name="Kawai M."/>
            <person name="Futagami T."/>
            <person name="Toyoda A."/>
            <person name="Takaki Y."/>
            <person name="Nishi S."/>
            <person name="Hori S."/>
            <person name="Arai W."/>
            <person name="Tsubouchi T."/>
            <person name="Morono Y."/>
            <person name="Uchiyama I."/>
            <person name="Ito T."/>
            <person name="Fujiyama A."/>
            <person name="Inagaki F."/>
            <person name="Takami H."/>
        </authorList>
    </citation>
    <scope>NUCLEOTIDE SEQUENCE</scope>
    <source>
        <strain evidence="1">Expedition CK06-06</strain>
    </source>
</reference>
<sequence length="46" mass="5486">YTIDKKTGTIDYDNMEKIALKEKPKMIFLCLLINKKISIKLCKFYK</sequence>
<protein>
    <submittedName>
        <fullName evidence="1">Uncharacterized protein</fullName>
    </submittedName>
</protein>
<name>X1R0T9_9ZZZZ</name>
<evidence type="ECO:0000313" key="1">
    <source>
        <dbReference type="EMBL" id="GAI56715.1"/>
    </source>
</evidence>
<proteinExistence type="predicted"/>
<gene>
    <name evidence="1" type="ORF">S06H3_60389</name>
</gene>
<feature type="non-terminal residue" evidence="1">
    <location>
        <position position="1"/>
    </location>
</feature>
<organism evidence="1">
    <name type="scientific">marine sediment metagenome</name>
    <dbReference type="NCBI Taxonomy" id="412755"/>
    <lineage>
        <taxon>unclassified sequences</taxon>
        <taxon>metagenomes</taxon>
        <taxon>ecological metagenomes</taxon>
    </lineage>
</organism>
<comment type="caution">
    <text evidence="1">The sequence shown here is derived from an EMBL/GenBank/DDBJ whole genome shotgun (WGS) entry which is preliminary data.</text>
</comment>
<dbReference type="InterPro" id="IPR015421">
    <property type="entry name" value="PyrdxlP-dep_Trfase_major"/>
</dbReference>
<dbReference type="AlphaFoldDB" id="X1R0T9"/>
<dbReference type="Gene3D" id="3.40.640.10">
    <property type="entry name" value="Type I PLP-dependent aspartate aminotransferase-like (Major domain)"/>
    <property type="match status" value="1"/>
</dbReference>
<dbReference type="EMBL" id="BARV01039388">
    <property type="protein sequence ID" value="GAI56715.1"/>
    <property type="molecule type" value="Genomic_DNA"/>
</dbReference>
<accession>X1R0T9</accession>